<feature type="domain" description="EGF-like" evidence="5">
    <location>
        <begin position="351"/>
        <end position="387"/>
    </location>
</feature>
<feature type="domain" description="EGF-like" evidence="5">
    <location>
        <begin position="124"/>
        <end position="160"/>
    </location>
</feature>
<feature type="domain" description="EGF-like" evidence="5">
    <location>
        <begin position="81"/>
        <end position="123"/>
    </location>
</feature>
<organism evidence="7 9">
    <name type="scientific">Dracunculus medinensis</name>
    <name type="common">Guinea worm</name>
    <dbReference type="NCBI Taxonomy" id="318479"/>
    <lineage>
        <taxon>Eukaryota</taxon>
        <taxon>Metazoa</taxon>
        <taxon>Ecdysozoa</taxon>
        <taxon>Nematoda</taxon>
        <taxon>Chromadorea</taxon>
        <taxon>Rhabditida</taxon>
        <taxon>Spirurina</taxon>
        <taxon>Dracunculoidea</taxon>
        <taxon>Dracunculidae</taxon>
        <taxon>Dracunculus</taxon>
    </lineage>
</organism>
<dbReference type="PROSITE" id="PS01186">
    <property type="entry name" value="EGF_2"/>
    <property type="match status" value="3"/>
</dbReference>
<dbReference type="SMART" id="SM00181">
    <property type="entry name" value="EGF"/>
    <property type="match status" value="10"/>
</dbReference>
<dbReference type="OrthoDB" id="9990982at2759"/>
<evidence type="ECO:0000256" key="2">
    <source>
        <dbReference type="ARBA" id="ARBA00022737"/>
    </source>
</evidence>
<keyword evidence="8" id="KW-1185">Reference proteome</keyword>
<evidence type="ECO:0000256" key="3">
    <source>
        <dbReference type="ARBA" id="ARBA00023157"/>
    </source>
</evidence>
<dbReference type="InterPro" id="IPR051830">
    <property type="entry name" value="NOTCH_homolog"/>
</dbReference>
<feature type="disulfide bond" evidence="4">
    <location>
        <begin position="127"/>
        <end position="137"/>
    </location>
</feature>
<dbReference type="STRING" id="318479.A0A0N4U7E1"/>
<dbReference type="Pfam" id="PF12661">
    <property type="entry name" value="hEGF"/>
    <property type="match status" value="4"/>
</dbReference>
<feature type="domain" description="EGF-like" evidence="5">
    <location>
        <begin position="234"/>
        <end position="274"/>
    </location>
</feature>
<evidence type="ECO:0000259" key="5">
    <source>
        <dbReference type="PROSITE" id="PS50026"/>
    </source>
</evidence>
<feature type="domain" description="EGF-like" evidence="5">
    <location>
        <begin position="314"/>
        <end position="350"/>
    </location>
</feature>
<dbReference type="EMBL" id="UYYG01000001">
    <property type="protein sequence ID" value="VDN50157.1"/>
    <property type="molecule type" value="Genomic_DNA"/>
</dbReference>
<evidence type="ECO:0000256" key="4">
    <source>
        <dbReference type="PROSITE-ProRule" id="PRU00076"/>
    </source>
</evidence>
<feature type="disulfide bond" evidence="4">
    <location>
        <begin position="355"/>
        <end position="365"/>
    </location>
</feature>
<protein>
    <submittedName>
        <fullName evidence="9">Tenascin</fullName>
    </submittedName>
</protein>
<feature type="disulfide bond" evidence="4">
    <location>
        <begin position="188"/>
        <end position="197"/>
    </location>
</feature>
<dbReference type="PANTHER" id="PTHR24033">
    <property type="entry name" value="EGF-LIKE DOMAIN-CONTAINING PROTEIN"/>
    <property type="match status" value="1"/>
</dbReference>
<feature type="disulfide bond" evidence="4">
    <location>
        <begin position="377"/>
        <end position="386"/>
    </location>
</feature>
<proteinExistence type="predicted"/>
<dbReference type="SUPFAM" id="SSF57196">
    <property type="entry name" value="EGF/Laminin"/>
    <property type="match status" value="7"/>
</dbReference>
<gene>
    <name evidence="6" type="ORF">DME_LOCUS130</name>
</gene>
<dbReference type="Gene3D" id="2.10.25.10">
    <property type="entry name" value="Laminin"/>
    <property type="match status" value="9"/>
</dbReference>
<dbReference type="AlphaFoldDB" id="A0A0N4U7E1"/>
<feature type="disulfide bond" evidence="4">
    <location>
        <begin position="113"/>
        <end position="122"/>
    </location>
</feature>
<feature type="disulfide bond" evidence="4">
    <location>
        <begin position="417"/>
        <end position="426"/>
    </location>
</feature>
<dbReference type="PROSITE" id="PS00022">
    <property type="entry name" value="EGF_1"/>
    <property type="match status" value="8"/>
</dbReference>
<evidence type="ECO:0000256" key="1">
    <source>
        <dbReference type="ARBA" id="ARBA00022536"/>
    </source>
</evidence>
<name>A0A0N4U7E1_DRAME</name>
<feature type="domain" description="EGF-like" evidence="5">
    <location>
        <begin position="275"/>
        <end position="313"/>
    </location>
</feature>
<sequence length="445" mass="48178">MDVDDPFDSPCRSDLSRGISHCGAQPCIPRIGDTANYICLCPYNEIYDHGVACGQQYCLNGGSCDGKICKCPEGFVGNRCETDLCHNYCLNKGNCSITYDPISSSRAVPTCSCPIEYTGSRCQQYKCTGRCGAYGTCLVSQKTGLPICNCLPNYGGAECNRRIDACETYCFNGGLCSYDENMAPSCQCPAGFIGNRCENCMLAKGEIRICQNGGYCKDGNQCSCPAGFSGSSCETDFCDGHCFNEGICLPSVLNGVTHQLQCICPPGFGGSRCEIDWCHRNEHYCLHNGHCIHDRLKGIICICSSKFQGDRCKEERRCEDYCLNESECFSKSAYEWGCRCKAGYSGNRCDVFDKCSNQCHNGGTCQFDNRLGGVCECPKGIAGRSCTQIIARTCSEIVCLNGGKCMMTVLHGVQCSCPIGWGGLVCAEPECYGYCQNGGTCASSI</sequence>
<accession>A0A0N4U7E1</accession>
<dbReference type="InterPro" id="IPR013032">
    <property type="entry name" value="EGF-like_CS"/>
</dbReference>
<keyword evidence="2" id="KW-0677">Repeat</keyword>
<reference evidence="6 8" key="2">
    <citation type="submission" date="2018-11" db="EMBL/GenBank/DDBJ databases">
        <authorList>
            <consortium name="Pathogen Informatics"/>
        </authorList>
    </citation>
    <scope>NUCLEOTIDE SEQUENCE [LARGE SCALE GENOMIC DNA]</scope>
</reference>
<feature type="domain" description="EGF-like" evidence="5">
    <location>
        <begin position="390"/>
        <end position="427"/>
    </location>
</feature>
<dbReference type="InterPro" id="IPR000742">
    <property type="entry name" value="EGF"/>
</dbReference>
<feature type="disulfide bond" evidence="4">
    <location>
        <begin position="131"/>
        <end position="148"/>
    </location>
</feature>
<dbReference type="PROSITE" id="PS50026">
    <property type="entry name" value="EGF_3"/>
    <property type="match status" value="8"/>
</dbReference>
<feature type="disulfide bond" evidence="4">
    <location>
        <begin position="150"/>
        <end position="159"/>
    </location>
</feature>
<evidence type="ECO:0000313" key="8">
    <source>
        <dbReference type="Proteomes" id="UP000274756"/>
    </source>
</evidence>
<keyword evidence="3 4" id="KW-1015">Disulfide bond</keyword>
<keyword evidence="1 4" id="KW-0245">EGF-like domain</keyword>
<dbReference type="Proteomes" id="UP000038040">
    <property type="component" value="Unplaced"/>
</dbReference>
<feature type="disulfide bond" evidence="4">
    <location>
        <begin position="238"/>
        <end position="248"/>
    </location>
</feature>
<dbReference type="WBParaSite" id="DME_0000290101-mRNA-1">
    <property type="protein sequence ID" value="DME_0000290101-mRNA-1"/>
    <property type="gene ID" value="DME_0000290101"/>
</dbReference>
<feature type="disulfide bond" evidence="4">
    <location>
        <begin position="318"/>
        <end position="328"/>
    </location>
</feature>
<evidence type="ECO:0000313" key="6">
    <source>
        <dbReference type="EMBL" id="VDN50157.1"/>
    </source>
</evidence>
<dbReference type="Pfam" id="PF00008">
    <property type="entry name" value="EGF"/>
    <property type="match status" value="1"/>
</dbReference>
<feature type="disulfide bond" evidence="4">
    <location>
        <begin position="340"/>
        <end position="349"/>
    </location>
</feature>
<feature type="disulfide bond" evidence="4">
    <location>
        <begin position="264"/>
        <end position="273"/>
    </location>
</feature>
<feature type="domain" description="EGF-like" evidence="5">
    <location>
        <begin position="162"/>
        <end position="198"/>
    </location>
</feature>
<feature type="disulfide bond" evidence="4">
    <location>
        <begin position="166"/>
        <end position="176"/>
    </location>
</feature>
<comment type="caution">
    <text evidence="4">Lacks conserved residue(s) required for the propagation of feature annotation.</text>
</comment>
<evidence type="ECO:0000313" key="7">
    <source>
        <dbReference type="Proteomes" id="UP000038040"/>
    </source>
</evidence>
<dbReference type="Proteomes" id="UP000274756">
    <property type="component" value="Unassembled WGS sequence"/>
</dbReference>
<reference evidence="9" key="1">
    <citation type="submission" date="2017-02" db="UniProtKB">
        <authorList>
            <consortium name="WormBaseParasite"/>
        </authorList>
    </citation>
    <scope>IDENTIFICATION</scope>
</reference>
<evidence type="ECO:0000313" key="9">
    <source>
        <dbReference type="WBParaSite" id="DME_0000290101-mRNA-1"/>
    </source>
</evidence>
<dbReference type="PANTHER" id="PTHR24033:SF151">
    <property type="entry name" value="NOTCH 2"/>
    <property type="match status" value="1"/>
</dbReference>
<feature type="disulfide bond" evidence="4">
    <location>
        <begin position="85"/>
        <end position="95"/>
    </location>
</feature>
<feature type="disulfide bond" evidence="4">
    <location>
        <begin position="303"/>
        <end position="312"/>
    </location>
</feature>